<dbReference type="InterPro" id="IPR032466">
    <property type="entry name" value="Metal_Hydrolase"/>
</dbReference>
<keyword evidence="3" id="KW-1185">Reference proteome</keyword>
<accession>A0A1T5AAB6</accession>
<evidence type="ECO:0000313" key="2">
    <source>
        <dbReference type="EMBL" id="SKB31860.1"/>
    </source>
</evidence>
<dbReference type="AlphaFoldDB" id="A0A1T5AAB6"/>
<protein>
    <submittedName>
        <fullName evidence="2">Predicted metal-dependent hydrolase, TIM-barrel fold</fullName>
    </submittedName>
</protein>
<gene>
    <name evidence="2" type="ORF">SAMN05661099_0501</name>
</gene>
<dbReference type="Proteomes" id="UP000189981">
    <property type="component" value="Unassembled WGS sequence"/>
</dbReference>
<evidence type="ECO:0000259" key="1">
    <source>
        <dbReference type="Pfam" id="PF04909"/>
    </source>
</evidence>
<dbReference type="RefSeq" id="WP_079702277.1">
    <property type="nucleotide sequence ID" value="NZ_FUYR01000001.1"/>
</dbReference>
<keyword evidence="2" id="KW-0378">Hydrolase</keyword>
<feature type="domain" description="Amidohydrolase-related" evidence="1">
    <location>
        <begin position="90"/>
        <end position="322"/>
    </location>
</feature>
<proteinExistence type="predicted"/>
<dbReference type="GO" id="GO:0016787">
    <property type="term" value="F:hydrolase activity"/>
    <property type="evidence" value="ECO:0007669"/>
    <property type="project" value="UniProtKB-KW"/>
</dbReference>
<dbReference type="OrthoDB" id="9771932at2"/>
<name>A0A1T5AAB6_9SPHI</name>
<dbReference type="STRING" id="572036.SAMN05661099_0501"/>
<dbReference type="Pfam" id="PF04909">
    <property type="entry name" value="Amidohydro_2"/>
    <property type="match status" value="1"/>
</dbReference>
<dbReference type="InterPro" id="IPR006680">
    <property type="entry name" value="Amidohydro-rel"/>
</dbReference>
<dbReference type="SUPFAM" id="SSF51556">
    <property type="entry name" value="Metallo-dependent hydrolases"/>
    <property type="match status" value="1"/>
</dbReference>
<reference evidence="3" key="1">
    <citation type="submission" date="2017-02" db="EMBL/GenBank/DDBJ databases">
        <authorList>
            <person name="Varghese N."/>
            <person name="Submissions S."/>
        </authorList>
    </citation>
    <scope>NUCLEOTIDE SEQUENCE [LARGE SCALE GENOMIC DNA]</scope>
    <source>
        <strain evidence="3">DSM 22385</strain>
    </source>
</reference>
<dbReference type="InterPro" id="IPR006311">
    <property type="entry name" value="TAT_signal"/>
</dbReference>
<evidence type="ECO:0000313" key="3">
    <source>
        <dbReference type="Proteomes" id="UP000189981"/>
    </source>
</evidence>
<dbReference type="Gene3D" id="3.20.20.140">
    <property type="entry name" value="Metal-dependent hydrolases"/>
    <property type="match status" value="1"/>
</dbReference>
<dbReference type="EMBL" id="FUYR01000001">
    <property type="protein sequence ID" value="SKB31860.1"/>
    <property type="molecule type" value="Genomic_DNA"/>
</dbReference>
<organism evidence="2 3">
    <name type="scientific">Daejeonella lutea</name>
    <dbReference type="NCBI Taxonomy" id="572036"/>
    <lineage>
        <taxon>Bacteria</taxon>
        <taxon>Pseudomonadati</taxon>
        <taxon>Bacteroidota</taxon>
        <taxon>Sphingobacteriia</taxon>
        <taxon>Sphingobacteriales</taxon>
        <taxon>Sphingobacteriaceae</taxon>
        <taxon>Daejeonella</taxon>
    </lineage>
</organism>
<sequence length="322" mass="36502">MRNYSRRNFIKQNSLAGLGVVAGLTMPSIFLSESLSAQEKEPIIDIHQHTNYVNRTDEQLLAHQRAMGVTLTVLQPAGRPLDYGSTYYGVGNGLQAEATGNEACYNFSKKYPKEFLFGANEVPDFPGAIEEIEKYLKLGALFIGESKFNVECDSPEMQKIYMLADKYDVPILMHWQHKMYNRGLERFHTMLEKYPNVKFLAHSQSWWANMGKEQLDQNNIYPKGKVTPGGLIDILLTKYKNLYADLSAPSGLNAILRDEEHMKAFMQRHQDQIVFGSDCPDAFGHGDKCTGAKIIAGIKRVAPSKQVERKILYENSKRLLKL</sequence>
<dbReference type="PROSITE" id="PS51318">
    <property type="entry name" value="TAT"/>
    <property type="match status" value="1"/>
</dbReference>